<feature type="signal peptide" evidence="1">
    <location>
        <begin position="1"/>
        <end position="21"/>
    </location>
</feature>
<evidence type="ECO:0000313" key="2">
    <source>
        <dbReference type="EMBL" id="RBP47654.1"/>
    </source>
</evidence>
<dbReference type="Proteomes" id="UP000253426">
    <property type="component" value="Unassembled WGS sequence"/>
</dbReference>
<sequence length="140" mass="15356">MKGFRLSFLGFLVLVANFVTAKAELPPSAYEQFQADAPEVFQIKVDEVSSKFPGVFDRSKRIETVQATVVKVVRSKSGAKQGEKITLRYERLLPKAGWAGPSPAPALEKGKEYPAYLSKATDGTFELGAKGKSFETVKPR</sequence>
<feature type="chain" id="PRO_5017026482" evidence="1">
    <location>
        <begin position="22"/>
        <end position="140"/>
    </location>
</feature>
<gene>
    <name evidence="2" type="ORF">DES53_101452</name>
</gene>
<dbReference type="EMBL" id="QNRR01000001">
    <property type="protein sequence ID" value="RBP47654.1"/>
    <property type="molecule type" value="Genomic_DNA"/>
</dbReference>
<keyword evidence="3" id="KW-1185">Reference proteome</keyword>
<dbReference type="AlphaFoldDB" id="A0A366HVQ9"/>
<organism evidence="2 3">
    <name type="scientific">Roseimicrobium gellanilyticum</name>
    <dbReference type="NCBI Taxonomy" id="748857"/>
    <lineage>
        <taxon>Bacteria</taxon>
        <taxon>Pseudomonadati</taxon>
        <taxon>Verrucomicrobiota</taxon>
        <taxon>Verrucomicrobiia</taxon>
        <taxon>Verrucomicrobiales</taxon>
        <taxon>Verrucomicrobiaceae</taxon>
        <taxon>Roseimicrobium</taxon>
    </lineage>
</organism>
<comment type="caution">
    <text evidence="2">The sequence shown here is derived from an EMBL/GenBank/DDBJ whole genome shotgun (WGS) entry which is preliminary data.</text>
</comment>
<accession>A0A366HVQ9</accession>
<reference evidence="2 3" key="1">
    <citation type="submission" date="2018-06" db="EMBL/GenBank/DDBJ databases">
        <title>Genomic Encyclopedia of Type Strains, Phase IV (KMG-IV): sequencing the most valuable type-strain genomes for metagenomic binning, comparative biology and taxonomic classification.</title>
        <authorList>
            <person name="Goeker M."/>
        </authorList>
    </citation>
    <scope>NUCLEOTIDE SEQUENCE [LARGE SCALE GENOMIC DNA]</scope>
    <source>
        <strain evidence="2 3">DSM 25532</strain>
    </source>
</reference>
<proteinExistence type="predicted"/>
<dbReference type="OrthoDB" id="195321at2"/>
<keyword evidence="1" id="KW-0732">Signal</keyword>
<name>A0A366HVQ9_9BACT</name>
<evidence type="ECO:0000256" key="1">
    <source>
        <dbReference type="SAM" id="SignalP"/>
    </source>
</evidence>
<evidence type="ECO:0000313" key="3">
    <source>
        <dbReference type="Proteomes" id="UP000253426"/>
    </source>
</evidence>
<dbReference type="RefSeq" id="WP_113956571.1">
    <property type="nucleotide sequence ID" value="NZ_QNRR01000001.1"/>
</dbReference>
<protein>
    <submittedName>
        <fullName evidence="2">Uncharacterized protein</fullName>
    </submittedName>
</protein>